<gene>
    <name evidence="2" type="ORF">ROZALSC1DRAFT_25463</name>
</gene>
<feature type="non-terminal residue" evidence="2">
    <location>
        <position position="1"/>
    </location>
</feature>
<feature type="non-terminal residue" evidence="2">
    <location>
        <position position="461"/>
    </location>
</feature>
<dbReference type="Gene3D" id="2.40.70.10">
    <property type="entry name" value="Acid Proteases"/>
    <property type="match status" value="1"/>
</dbReference>
<dbReference type="Proteomes" id="UP000281549">
    <property type="component" value="Unassembled WGS sequence"/>
</dbReference>
<accession>A0A4P9YAL5</accession>
<evidence type="ECO:0000256" key="1">
    <source>
        <dbReference type="SAM" id="MobiDB-lite"/>
    </source>
</evidence>
<protein>
    <submittedName>
        <fullName evidence="2">Uncharacterized protein</fullName>
    </submittedName>
</protein>
<evidence type="ECO:0000313" key="3">
    <source>
        <dbReference type="Proteomes" id="UP000281549"/>
    </source>
</evidence>
<dbReference type="InterPro" id="IPR021109">
    <property type="entry name" value="Peptidase_aspartic_dom_sf"/>
</dbReference>
<feature type="region of interest" description="Disordered" evidence="1">
    <location>
        <begin position="221"/>
        <end position="244"/>
    </location>
</feature>
<reference evidence="3" key="1">
    <citation type="journal article" date="2018" name="Nat. Microbiol.">
        <title>Leveraging single-cell genomics to expand the fungal tree of life.</title>
        <authorList>
            <person name="Ahrendt S.R."/>
            <person name="Quandt C.A."/>
            <person name="Ciobanu D."/>
            <person name="Clum A."/>
            <person name="Salamov A."/>
            <person name="Andreopoulos B."/>
            <person name="Cheng J.F."/>
            <person name="Woyke T."/>
            <person name="Pelin A."/>
            <person name="Henrissat B."/>
            <person name="Reynolds N.K."/>
            <person name="Benny G.L."/>
            <person name="Smith M.E."/>
            <person name="James T.Y."/>
            <person name="Grigoriev I.V."/>
        </authorList>
    </citation>
    <scope>NUCLEOTIDE SEQUENCE [LARGE SCALE GENOMIC DNA]</scope>
    <source>
        <strain evidence="3">CSF55</strain>
    </source>
</reference>
<organism evidence="2 3">
    <name type="scientific">Rozella allomycis (strain CSF55)</name>
    <dbReference type="NCBI Taxonomy" id="988480"/>
    <lineage>
        <taxon>Eukaryota</taxon>
        <taxon>Fungi</taxon>
        <taxon>Fungi incertae sedis</taxon>
        <taxon>Cryptomycota</taxon>
        <taxon>Cryptomycota incertae sedis</taxon>
        <taxon>Rozella</taxon>
    </lineage>
</organism>
<dbReference type="EMBL" id="ML006740">
    <property type="protein sequence ID" value="RKP16277.1"/>
    <property type="molecule type" value="Genomic_DNA"/>
</dbReference>
<evidence type="ECO:0000313" key="2">
    <source>
        <dbReference type="EMBL" id="RKP16277.1"/>
    </source>
</evidence>
<sequence length="461" mass="52310">SENVIYTNLDVESSKSAQIVKRYQFQTLVRNVDIDAWFDQFLLVSESLNWSDSYSKTQLFLNVDLRVKRFRNLEMNTVRQDFGKDVRWLTSRVKNLVDRINRHCTSNDGFIGDSDARHAFYAALCPTIQERTANHSGLTFSDVAQNALHAEESILSAYNKTTLKPYYWNYKSSKIDLNYCSKLFQTSIDNLKIKLNKKQFQNKTRSENITEQDQTLNASVQWNKDNNGGWKGKKKEPAKDKNDKIIKTPSRPCMVCGDNHWDRDCPHLKSFQEFIKAQKGPVNNTIETFTDDFLNNAANIILDEATQPAETVSLNDIQTHAEVNTTFEKVDDFSEVESLSNFSDDAVEDFHSDICQQSTAAYVFLHVNGKSVMSMLDSGASPRALISMSLLKDLYKKSDVKIFRARPNARIKIADSSTVPIGLCALLTLKMGKIKKKVVASVVPNLSHSIILGTPFLRSIN</sequence>
<proteinExistence type="predicted"/>
<dbReference type="CDD" id="cd00303">
    <property type="entry name" value="retropepsin_like"/>
    <property type="match status" value="1"/>
</dbReference>
<feature type="compositionally biased region" description="Basic and acidic residues" evidence="1">
    <location>
        <begin position="235"/>
        <end position="244"/>
    </location>
</feature>
<dbReference type="AlphaFoldDB" id="A0A4P9YAL5"/>
<name>A0A4P9YAL5_ROZAC</name>